<reference evidence="2" key="1">
    <citation type="submission" date="2016-06" db="UniProtKB">
        <authorList>
            <consortium name="WormBaseParasite"/>
        </authorList>
    </citation>
    <scope>IDENTIFICATION</scope>
</reference>
<name>A0A183A6C0_9TREM</name>
<evidence type="ECO:0000313" key="2">
    <source>
        <dbReference type="WBParaSite" id="ECPE_0000250501-mRNA-1"/>
    </source>
</evidence>
<dbReference type="WBParaSite" id="ECPE_0000250501-mRNA-1">
    <property type="protein sequence ID" value="ECPE_0000250501-mRNA-1"/>
    <property type="gene ID" value="ECPE_0000250501"/>
</dbReference>
<dbReference type="AlphaFoldDB" id="A0A183A6C0"/>
<feature type="domain" description="FAD dependent oxidoreductase" evidence="1">
    <location>
        <begin position="5"/>
        <end position="57"/>
    </location>
</feature>
<organism evidence="2">
    <name type="scientific">Echinostoma caproni</name>
    <dbReference type="NCBI Taxonomy" id="27848"/>
    <lineage>
        <taxon>Eukaryota</taxon>
        <taxon>Metazoa</taxon>
        <taxon>Spiralia</taxon>
        <taxon>Lophotrochozoa</taxon>
        <taxon>Platyhelminthes</taxon>
        <taxon>Trematoda</taxon>
        <taxon>Digenea</taxon>
        <taxon>Plagiorchiida</taxon>
        <taxon>Echinostomata</taxon>
        <taxon>Echinostomatoidea</taxon>
        <taxon>Echinostomatidae</taxon>
        <taxon>Echinostoma</taxon>
    </lineage>
</organism>
<evidence type="ECO:0000259" key="1">
    <source>
        <dbReference type="Pfam" id="PF01266"/>
    </source>
</evidence>
<dbReference type="PANTHER" id="PTHR13847:SF150">
    <property type="entry name" value="OXIDOREDUCTASE TDA3-RELATED"/>
    <property type="match status" value="1"/>
</dbReference>
<accession>A0A183A6C0</accession>
<proteinExistence type="predicted"/>
<dbReference type="Gene3D" id="3.50.50.60">
    <property type="entry name" value="FAD/NAD(P)-binding domain"/>
    <property type="match status" value="1"/>
</dbReference>
<dbReference type="InterPro" id="IPR036188">
    <property type="entry name" value="FAD/NAD-bd_sf"/>
</dbReference>
<dbReference type="GO" id="GO:0005737">
    <property type="term" value="C:cytoplasm"/>
    <property type="evidence" value="ECO:0007669"/>
    <property type="project" value="TreeGrafter"/>
</dbReference>
<dbReference type="SUPFAM" id="SSF51905">
    <property type="entry name" value="FAD/NAD(P)-binding domain"/>
    <property type="match status" value="1"/>
</dbReference>
<protein>
    <submittedName>
        <fullName evidence="2">DAO domain-containing protein</fullName>
    </submittedName>
</protein>
<dbReference type="Pfam" id="PF01266">
    <property type="entry name" value="DAO"/>
    <property type="match status" value="1"/>
</dbReference>
<sequence>LDGAELVTEHACYLPLSPDGVPVIGPVAGVQGIWIATGHSCWGILTGPITGRLIAAMIATHVHGSIPNLTCVPDEIRKEEHEEGQRLLNNHGFDLFLPKRFAHESVLAGANCRTNKKPE</sequence>
<dbReference type="PANTHER" id="PTHR13847">
    <property type="entry name" value="SARCOSINE DEHYDROGENASE-RELATED"/>
    <property type="match status" value="1"/>
</dbReference>
<dbReference type="InterPro" id="IPR006076">
    <property type="entry name" value="FAD-dep_OxRdtase"/>
</dbReference>